<protein>
    <submittedName>
        <fullName evidence="1">Uncharacterized protein</fullName>
    </submittedName>
</protein>
<organism evidence="1 2">
    <name type="scientific">Chitinophaga pinensis</name>
    <dbReference type="NCBI Taxonomy" id="79329"/>
    <lineage>
        <taxon>Bacteria</taxon>
        <taxon>Pseudomonadati</taxon>
        <taxon>Bacteroidota</taxon>
        <taxon>Chitinophagia</taxon>
        <taxon>Chitinophagales</taxon>
        <taxon>Chitinophagaceae</taxon>
        <taxon>Chitinophaga</taxon>
    </lineage>
</organism>
<dbReference type="Proteomes" id="UP000318815">
    <property type="component" value="Unassembled WGS sequence"/>
</dbReference>
<proteinExistence type="predicted"/>
<dbReference type="AlphaFoldDB" id="A0A5C6LQE9"/>
<dbReference type="EMBL" id="VOHS01000021">
    <property type="protein sequence ID" value="TWV98863.1"/>
    <property type="molecule type" value="Genomic_DNA"/>
</dbReference>
<accession>A0A5C6LQE9</accession>
<comment type="caution">
    <text evidence="1">The sequence shown here is derived from an EMBL/GenBank/DDBJ whole genome shotgun (WGS) entry which is preliminary data.</text>
</comment>
<gene>
    <name evidence="1" type="ORF">FEF09_19195</name>
</gene>
<evidence type="ECO:0000313" key="1">
    <source>
        <dbReference type="EMBL" id="TWV98863.1"/>
    </source>
</evidence>
<evidence type="ECO:0000313" key="2">
    <source>
        <dbReference type="Proteomes" id="UP000318815"/>
    </source>
</evidence>
<dbReference type="OrthoDB" id="956793at68336"/>
<sequence>MSNAFFASDNQQQASDLELVDKYAGGIKGRKRGLLNLPFALFENILNLIYGIRPCFFLHAKRRTEVLSEPLFFSY</sequence>
<keyword evidence="2" id="KW-1185">Reference proteome</keyword>
<reference evidence="1 2" key="1">
    <citation type="submission" date="2019-08" db="EMBL/GenBank/DDBJ databases">
        <title>Whole genome sequencing of chitin degrading bacteria Chitinophaga pinensis YS16.</title>
        <authorList>
            <person name="Singh R.P."/>
            <person name="Manchanda G."/>
            <person name="Maurya I.K."/>
            <person name="Joshi N.K."/>
            <person name="Srivastava A.K."/>
        </authorList>
    </citation>
    <scope>NUCLEOTIDE SEQUENCE [LARGE SCALE GENOMIC DNA]</scope>
    <source>
        <strain evidence="1 2">YS-16</strain>
    </source>
</reference>
<dbReference type="RefSeq" id="WP_146306619.1">
    <property type="nucleotide sequence ID" value="NZ_VOHS01000021.1"/>
</dbReference>
<name>A0A5C6LQE9_9BACT</name>